<organism evidence="1 2">
    <name type="scientific">Algibacter agarivorans</name>
    <dbReference type="NCBI Taxonomy" id="1109741"/>
    <lineage>
        <taxon>Bacteria</taxon>
        <taxon>Pseudomonadati</taxon>
        <taxon>Bacteroidota</taxon>
        <taxon>Flavobacteriia</taxon>
        <taxon>Flavobacteriales</taxon>
        <taxon>Flavobacteriaceae</taxon>
        <taxon>Algibacter</taxon>
    </lineage>
</organism>
<dbReference type="Proteomes" id="UP001501302">
    <property type="component" value="Unassembled WGS sequence"/>
</dbReference>
<dbReference type="EMBL" id="BAABJJ010000039">
    <property type="protein sequence ID" value="GAA4952916.1"/>
    <property type="molecule type" value="Genomic_DNA"/>
</dbReference>
<reference evidence="2" key="1">
    <citation type="journal article" date="2019" name="Int. J. Syst. Evol. Microbiol.">
        <title>The Global Catalogue of Microorganisms (GCM) 10K type strain sequencing project: providing services to taxonomists for standard genome sequencing and annotation.</title>
        <authorList>
            <consortium name="The Broad Institute Genomics Platform"/>
            <consortium name="The Broad Institute Genome Sequencing Center for Infectious Disease"/>
            <person name="Wu L."/>
            <person name="Ma J."/>
        </authorList>
    </citation>
    <scope>NUCLEOTIDE SEQUENCE [LARGE SCALE GENOMIC DNA]</scope>
    <source>
        <strain evidence="2">JCM 18285</strain>
    </source>
</reference>
<accession>A0ABP9GT97</accession>
<comment type="caution">
    <text evidence="1">The sequence shown here is derived from an EMBL/GenBank/DDBJ whole genome shotgun (WGS) entry which is preliminary data.</text>
</comment>
<gene>
    <name evidence="1" type="ORF">GCM10023314_28070</name>
</gene>
<protein>
    <submittedName>
        <fullName evidence="1">Uncharacterized protein</fullName>
    </submittedName>
</protein>
<proteinExistence type="predicted"/>
<name>A0ABP9GT97_9FLAO</name>
<evidence type="ECO:0000313" key="2">
    <source>
        <dbReference type="Proteomes" id="UP001501302"/>
    </source>
</evidence>
<keyword evidence="2" id="KW-1185">Reference proteome</keyword>
<evidence type="ECO:0000313" key="1">
    <source>
        <dbReference type="EMBL" id="GAA4952916.1"/>
    </source>
</evidence>
<sequence>MAVDGSRINFSITDELKIIYGETKNKTRTFIVQARCSVIYDVLNNYVLDDSLEPLD</sequence>